<feature type="domain" description="4Fe-4S ferredoxin-type" evidence="8">
    <location>
        <begin position="37"/>
        <end position="66"/>
    </location>
</feature>
<proteinExistence type="predicted"/>
<dbReference type="PROSITE" id="PS00198">
    <property type="entry name" value="4FE4S_FER_1"/>
    <property type="match status" value="1"/>
</dbReference>
<keyword evidence="7" id="KW-0411">Iron-sulfur</keyword>
<dbReference type="InterPro" id="IPR017896">
    <property type="entry name" value="4Fe4S_Fe-S-bd"/>
</dbReference>
<dbReference type="GO" id="GO:0051539">
    <property type="term" value="F:4 iron, 4 sulfur cluster binding"/>
    <property type="evidence" value="ECO:0007669"/>
    <property type="project" value="UniProtKB-KW"/>
</dbReference>
<evidence type="ECO:0000256" key="4">
    <source>
        <dbReference type="ARBA" id="ARBA00022737"/>
    </source>
</evidence>
<evidence type="ECO:0000256" key="1">
    <source>
        <dbReference type="ARBA" id="ARBA00001966"/>
    </source>
</evidence>
<keyword evidence="3" id="KW-0479">Metal-binding</keyword>
<evidence type="ECO:0000256" key="3">
    <source>
        <dbReference type="ARBA" id="ARBA00022723"/>
    </source>
</evidence>
<feature type="domain" description="4Fe-4S ferredoxin-type" evidence="8">
    <location>
        <begin position="67"/>
        <end position="96"/>
    </location>
</feature>
<keyword evidence="5" id="KW-0813">Transport</keyword>
<dbReference type="PANTHER" id="PTHR43724">
    <property type="entry name" value="PYRUVATE SYNTHASE SUBUNIT PORD"/>
    <property type="match status" value="1"/>
</dbReference>
<dbReference type="Proteomes" id="UP000288215">
    <property type="component" value="Unassembled WGS sequence"/>
</dbReference>
<dbReference type="InterPro" id="IPR011898">
    <property type="entry name" value="PorD_KorD"/>
</dbReference>
<evidence type="ECO:0000313" key="10">
    <source>
        <dbReference type="Proteomes" id="UP000288215"/>
    </source>
</evidence>
<evidence type="ECO:0000256" key="5">
    <source>
        <dbReference type="ARBA" id="ARBA00022982"/>
    </source>
</evidence>
<name>A0A3S3TSS3_METS7</name>
<dbReference type="Pfam" id="PF14697">
    <property type="entry name" value="Fer4_21"/>
    <property type="match status" value="1"/>
</dbReference>
<dbReference type="PROSITE" id="PS51379">
    <property type="entry name" value="4FE4S_FER_2"/>
    <property type="match status" value="2"/>
</dbReference>
<sequence>MKCVKTTLKGWREIPEGGAITEPGSSVNFDVTAWRTSSPVIDQEKCTKCGMCFLYCPDSAIEIDETGNYRVNISYCKGCGICAKGCAPKAITMVKEGH</sequence>
<dbReference type="SUPFAM" id="SSF54862">
    <property type="entry name" value="4Fe-4S ferredoxins"/>
    <property type="match status" value="1"/>
</dbReference>
<comment type="cofactor">
    <cofactor evidence="1">
        <name>[4Fe-4S] cluster</name>
        <dbReference type="ChEBI" id="CHEBI:49883"/>
    </cofactor>
</comment>
<keyword evidence="5" id="KW-0249">Electron transport</keyword>
<dbReference type="GO" id="GO:0046872">
    <property type="term" value="F:metal ion binding"/>
    <property type="evidence" value="ECO:0007669"/>
    <property type="project" value="UniProtKB-KW"/>
</dbReference>
<dbReference type="Gene3D" id="3.30.70.20">
    <property type="match status" value="2"/>
</dbReference>
<dbReference type="EMBL" id="RXGA01000002">
    <property type="protein sequence ID" value="RWX73862.1"/>
    <property type="molecule type" value="Genomic_DNA"/>
</dbReference>
<evidence type="ECO:0000259" key="8">
    <source>
        <dbReference type="PROSITE" id="PS51379"/>
    </source>
</evidence>
<organism evidence="9 10">
    <name type="scientific">Methanosuratincola subterraneus</name>
    <dbReference type="NCBI Taxonomy" id="2593994"/>
    <lineage>
        <taxon>Archaea</taxon>
        <taxon>Thermoproteota</taxon>
        <taxon>Methanosuratincolia</taxon>
        <taxon>Candidatus Methanomethylicales</taxon>
        <taxon>Candidatus Methanomethylicaceae</taxon>
        <taxon>Candidatus Methanosuratincola (ex Vanwonterghem et al. 2016)</taxon>
    </lineage>
</organism>
<accession>A0A3S3TSS3</accession>
<keyword evidence="6" id="KW-0408">Iron</keyword>
<protein>
    <recommendedName>
        <fullName evidence="8">4Fe-4S ferredoxin-type domain-containing protein</fullName>
    </recommendedName>
</protein>
<reference evidence="9 10" key="1">
    <citation type="submission" date="2018-12" db="EMBL/GenBank/DDBJ databases">
        <title>The complete genome of the methanogenic archaea of the candidate phylum Verstraetearchaeota, obtained from the metagenome of underground thermal water.</title>
        <authorList>
            <person name="Kadnikov V.V."/>
            <person name="Mardanov A.V."/>
            <person name="Beletsky A.V."/>
            <person name="Karnachuk O.V."/>
            <person name="Ravin N.V."/>
        </authorList>
    </citation>
    <scope>NUCLEOTIDE SEQUENCE [LARGE SCALE GENOMIC DNA]</scope>
    <source>
        <strain evidence="9">Ch88</strain>
    </source>
</reference>
<dbReference type="PANTHER" id="PTHR43724:SF1">
    <property type="entry name" value="PYRUVATE SYNTHASE SUBUNIT PORD"/>
    <property type="match status" value="1"/>
</dbReference>
<comment type="caution">
    <text evidence="9">The sequence shown here is derived from an EMBL/GenBank/DDBJ whole genome shotgun (WGS) entry which is preliminary data.</text>
</comment>
<gene>
    <name evidence="9" type="ORF">Metus_0641</name>
</gene>
<dbReference type="AlphaFoldDB" id="A0A3S3TSS3"/>
<dbReference type="InterPro" id="IPR017900">
    <property type="entry name" value="4Fe4S_Fe_S_CS"/>
</dbReference>
<evidence type="ECO:0000256" key="7">
    <source>
        <dbReference type="ARBA" id="ARBA00023014"/>
    </source>
</evidence>
<dbReference type="GO" id="GO:0016625">
    <property type="term" value="F:oxidoreductase activity, acting on the aldehyde or oxo group of donors, iron-sulfur protein as acceptor"/>
    <property type="evidence" value="ECO:0007669"/>
    <property type="project" value="InterPro"/>
</dbReference>
<keyword evidence="4" id="KW-0677">Repeat</keyword>
<evidence type="ECO:0000256" key="2">
    <source>
        <dbReference type="ARBA" id="ARBA00022485"/>
    </source>
</evidence>
<dbReference type="NCBIfam" id="TIGR02179">
    <property type="entry name" value="PorD_KorD"/>
    <property type="match status" value="1"/>
</dbReference>
<evidence type="ECO:0000313" key="9">
    <source>
        <dbReference type="EMBL" id="RWX73862.1"/>
    </source>
</evidence>
<keyword evidence="2" id="KW-0004">4Fe-4S</keyword>
<evidence type="ECO:0000256" key="6">
    <source>
        <dbReference type="ARBA" id="ARBA00023004"/>
    </source>
</evidence>